<feature type="domain" description="Glycoside hydrolase 35 catalytic" evidence="5">
    <location>
        <begin position="8"/>
        <end position="319"/>
    </location>
</feature>
<evidence type="ECO:0000256" key="3">
    <source>
        <dbReference type="ARBA" id="ARBA00023295"/>
    </source>
</evidence>
<dbReference type="PRINTS" id="PR00742">
    <property type="entry name" value="GLHYDRLASE35"/>
</dbReference>
<dbReference type="SUPFAM" id="SSF51445">
    <property type="entry name" value="(Trans)glycosidases"/>
    <property type="match status" value="1"/>
</dbReference>
<dbReference type="FunFam" id="3.20.20.80:FF:000115">
    <property type="entry name" value="Beta-galactosidase"/>
    <property type="match status" value="1"/>
</dbReference>
<name>A0A3R9P0K5_9BACI</name>
<dbReference type="InterPro" id="IPR008979">
    <property type="entry name" value="Galactose-bd-like_sf"/>
</dbReference>
<dbReference type="EMBL" id="RBVX01000040">
    <property type="protein sequence ID" value="RSL30251.1"/>
    <property type="molecule type" value="Genomic_DNA"/>
</dbReference>
<dbReference type="Pfam" id="PF21467">
    <property type="entry name" value="BetaGal_gal-bd"/>
    <property type="match status" value="1"/>
</dbReference>
<dbReference type="SUPFAM" id="SSF49785">
    <property type="entry name" value="Galactose-binding domain-like"/>
    <property type="match status" value="2"/>
</dbReference>
<sequence>MLETKEGSLYLDGKPMRIISGSIHYFRIVEGHWRDRLEKLKAGGFNTVETYIPWNFHEPKKGMFTFEGMRNVEGFIQLADEIGLYVMLRPSPYICAEWEMGGLPAWLLKDPDLRFRCSDPVFLSHLKEYYDHLIPVLKKYQYSEGGPVIAFQIENEYGAYGDDKTYLEAIRRMYHEHGIREMLFTSDGPDMIKPGSLRDEWTTLNFGSRPEEAFQELEKWKPGEPRMCMEYWIGWFDAWGHPHHTRDAASTGDVLKRMLNLGASMNFYMFHGGTNFQFYNGANHYDTYEPTITSYDYDALLTESGEITEKFRTVQRILAEEGQEVEKVPEEKPARLPERKVELSQSVSLFDTLPAISTRRTNVTPLTMEELDQSYGFVLYRTTFEGKGMFSVELDTMQDRAFLYINGVYQYTYYRNDTKKVVDLFFPEESNTFEIFIENMGRVNYGKYLSERKGLIQNVWIGNRYTFDWEMYSIELEDPVLDFQHQKDERFPKFFEGSFSVETPVDTFVRLDGWKKGNVLINGFNLGRYWEIGPQKTLYLPGPLLQEGDNKIQVLELEGHSTPSLSLVSEPDIG</sequence>
<organism evidence="8 9">
    <name type="scientific">Salibacterium salarium</name>
    <dbReference type="NCBI Taxonomy" id="284579"/>
    <lineage>
        <taxon>Bacteria</taxon>
        <taxon>Bacillati</taxon>
        <taxon>Bacillota</taxon>
        <taxon>Bacilli</taxon>
        <taxon>Bacillales</taxon>
        <taxon>Bacillaceae</taxon>
    </lineage>
</organism>
<dbReference type="InterPro" id="IPR048913">
    <property type="entry name" value="BetaGal_gal-bd"/>
</dbReference>
<dbReference type="Gene3D" id="3.20.20.80">
    <property type="entry name" value="Glycosidases"/>
    <property type="match status" value="1"/>
</dbReference>
<evidence type="ECO:0000256" key="4">
    <source>
        <dbReference type="PIRSR" id="PIRSR006336-1"/>
    </source>
</evidence>
<evidence type="ECO:0000259" key="6">
    <source>
        <dbReference type="Pfam" id="PF21317"/>
    </source>
</evidence>
<dbReference type="GO" id="GO:0005975">
    <property type="term" value="P:carbohydrate metabolic process"/>
    <property type="evidence" value="ECO:0007669"/>
    <property type="project" value="InterPro"/>
</dbReference>
<evidence type="ECO:0000313" key="8">
    <source>
        <dbReference type="EMBL" id="RSL30251.1"/>
    </source>
</evidence>
<comment type="caution">
    <text evidence="8">The sequence shown here is derived from an EMBL/GenBank/DDBJ whole genome shotgun (WGS) entry which is preliminary data.</text>
</comment>
<dbReference type="InterPro" id="IPR001944">
    <property type="entry name" value="Glycoside_Hdrlase_35"/>
</dbReference>
<feature type="active site" description="Nucleophile" evidence="4">
    <location>
        <position position="230"/>
    </location>
</feature>
<keyword evidence="3" id="KW-0326">Glycosidase</keyword>
<dbReference type="Proteomes" id="UP000275076">
    <property type="component" value="Unassembled WGS sequence"/>
</dbReference>
<evidence type="ECO:0000256" key="1">
    <source>
        <dbReference type="ARBA" id="ARBA00009809"/>
    </source>
</evidence>
<keyword evidence="2" id="KW-0378">Hydrolase</keyword>
<dbReference type="Pfam" id="PF21317">
    <property type="entry name" value="BetaGal_ABD_1"/>
    <property type="match status" value="1"/>
</dbReference>
<keyword evidence="9" id="KW-1185">Reference proteome</keyword>
<proteinExistence type="inferred from homology"/>
<dbReference type="GO" id="GO:0004565">
    <property type="term" value="F:beta-galactosidase activity"/>
    <property type="evidence" value="ECO:0007669"/>
    <property type="project" value="InterPro"/>
</dbReference>
<dbReference type="InterPro" id="IPR026283">
    <property type="entry name" value="B-gal_1-like"/>
</dbReference>
<dbReference type="RefSeq" id="WP_125560974.1">
    <property type="nucleotide sequence ID" value="NZ_RBVX01000040.1"/>
</dbReference>
<dbReference type="OrthoDB" id="9813184at2"/>
<feature type="active site" description="Proton donor" evidence="4">
    <location>
        <position position="156"/>
    </location>
</feature>
<accession>A0A3R9P0K5</accession>
<dbReference type="PANTHER" id="PTHR23421">
    <property type="entry name" value="BETA-GALACTOSIDASE RELATED"/>
    <property type="match status" value="1"/>
</dbReference>
<dbReference type="PROSITE" id="PS01182">
    <property type="entry name" value="GLYCOSYL_HYDROL_F35"/>
    <property type="match status" value="1"/>
</dbReference>
<feature type="domain" description="Beta-galactosidase galactose-binding" evidence="7">
    <location>
        <begin position="492"/>
        <end position="550"/>
    </location>
</feature>
<dbReference type="Gene3D" id="2.60.120.260">
    <property type="entry name" value="Galactose-binding domain-like"/>
    <property type="match status" value="2"/>
</dbReference>
<gene>
    <name evidence="8" type="ORF">D7Z54_26975</name>
</gene>
<feature type="domain" description="Beta-galactosidase 1-like first all-beta" evidence="6">
    <location>
        <begin position="365"/>
        <end position="474"/>
    </location>
</feature>
<dbReference type="Pfam" id="PF01301">
    <property type="entry name" value="Glyco_hydro_35"/>
    <property type="match status" value="1"/>
</dbReference>
<evidence type="ECO:0000259" key="7">
    <source>
        <dbReference type="Pfam" id="PF21467"/>
    </source>
</evidence>
<evidence type="ECO:0000256" key="2">
    <source>
        <dbReference type="ARBA" id="ARBA00022801"/>
    </source>
</evidence>
<evidence type="ECO:0000259" key="5">
    <source>
        <dbReference type="Pfam" id="PF01301"/>
    </source>
</evidence>
<dbReference type="InterPro" id="IPR031330">
    <property type="entry name" value="Gly_Hdrlase_35_cat"/>
</dbReference>
<dbReference type="InterPro" id="IPR048912">
    <property type="entry name" value="BetaGal1-like_ABD1"/>
</dbReference>
<dbReference type="InterPro" id="IPR017853">
    <property type="entry name" value="GH"/>
</dbReference>
<dbReference type="AlphaFoldDB" id="A0A3R9P0K5"/>
<protein>
    <submittedName>
        <fullName evidence="8">Beta-galactosidase</fullName>
    </submittedName>
</protein>
<reference evidence="8 9" key="1">
    <citation type="submission" date="2018-10" db="EMBL/GenBank/DDBJ databases">
        <title>Draft genome sequence of Bacillus salarius IM0101, isolated from a hypersaline soil in Inner Mongolia, China.</title>
        <authorList>
            <person name="Yamprayoonswat W."/>
            <person name="Boonvisut S."/>
            <person name="Jumpathong W."/>
            <person name="Sittihan S."/>
            <person name="Ruangsuj P."/>
            <person name="Wanthongcharoen S."/>
            <person name="Thongpramul N."/>
            <person name="Pimmason S."/>
            <person name="Yu B."/>
            <person name="Yasawong M."/>
        </authorList>
    </citation>
    <scope>NUCLEOTIDE SEQUENCE [LARGE SCALE GENOMIC DNA]</scope>
    <source>
        <strain evidence="8 9">IM0101</strain>
    </source>
</reference>
<dbReference type="PIRSF" id="PIRSF006336">
    <property type="entry name" value="B-gal"/>
    <property type="match status" value="1"/>
</dbReference>
<comment type="similarity">
    <text evidence="1">Belongs to the glycosyl hydrolase 35 family.</text>
</comment>
<dbReference type="InterPro" id="IPR019801">
    <property type="entry name" value="Glyco_hydro_35_CS"/>
</dbReference>
<evidence type="ECO:0000313" key="9">
    <source>
        <dbReference type="Proteomes" id="UP000275076"/>
    </source>
</evidence>